<feature type="non-terminal residue" evidence="2">
    <location>
        <position position="53"/>
    </location>
</feature>
<keyword evidence="1" id="KW-0472">Membrane</keyword>
<evidence type="ECO:0000313" key="3">
    <source>
        <dbReference type="Proteomes" id="UP000799118"/>
    </source>
</evidence>
<dbReference type="EMBL" id="ML769393">
    <property type="protein sequence ID" value="KAE9408012.1"/>
    <property type="molecule type" value="Genomic_DNA"/>
</dbReference>
<evidence type="ECO:0000256" key="1">
    <source>
        <dbReference type="SAM" id="Phobius"/>
    </source>
</evidence>
<proteinExistence type="predicted"/>
<gene>
    <name evidence="2" type="ORF">BT96DRAFT_971048</name>
</gene>
<keyword evidence="1" id="KW-0812">Transmembrane</keyword>
<evidence type="ECO:0000313" key="2">
    <source>
        <dbReference type="EMBL" id="KAE9408012.1"/>
    </source>
</evidence>
<feature type="transmembrane region" description="Helical" evidence="1">
    <location>
        <begin position="12"/>
        <end position="34"/>
    </location>
</feature>
<sequence>MNALRRSCRTQLVADAFVVAVLSVAQIVLLYLLWMKDRFFVPPELLVASFIET</sequence>
<name>A0A6A4I7M5_9AGAR</name>
<protein>
    <submittedName>
        <fullName evidence="2">Uncharacterized protein</fullName>
    </submittedName>
</protein>
<accession>A0A6A4I7M5</accession>
<dbReference type="Proteomes" id="UP000799118">
    <property type="component" value="Unassembled WGS sequence"/>
</dbReference>
<reference evidence="2" key="1">
    <citation type="journal article" date="2019" name="Environ. Microbiol.">
        <title>Fungal ecological strategies reflected in gene transcription - a case study of two litter decomposers.</title>
        <authorList>
            <person name="Barbi F."/>
            <person name="Kohler A."/>
            <person name="Barry K."/>
            <person name="Baskaran P."/>
            <person name="Daum C."/>
            <person name="Fauchery L."/>
            <person name="Ihrmark K."/>
            <person name="Kuo A."/>
            <person name="LaButti K."/>
            <person name="Lipzen A."/>
            <person name="Morin E."/>
            <person name="Grigoriev I.V."/>
            <person name="Henrissat B."/>
            <person name="Lindahl B."/>
            <person name="Martin F."/>
        </authorList>
    </citation>
    <scope>NUCLEOTIDE SEQUENCE</scope>
    <source>
        <strain evidence="2">JB14</strain>
    </source>
</reference>
<dbReference type="AlphaFoldDB" id="A0A6A4I7M5"/>
<dbReference type="OrthoDB" id="2942694at2759"/>
<keyword evidence="3" id="KW-1185">Reference proteome</keyword>
<keyword evidence="1" id="KW-1133">Transmembrane helix</keyword>
<organism evidence="2 3">
    <name type="scientific">Gymnopus androsaceus JB14</name>
    <dbReference type="NCBI Taxonomy" id="1447944"/>
    <lineage>
        <taxon>Eukaryota</taxon>
        <taxon>Fungi</taxon>
        <taxon>Dikarya</taxon>
        <taxon>Basidiomycota</taxon>
        <taxon>Agaricomycotina</taxon>
        <taxon>Agaricomycetes</taxon>
        <taxon>Agaricomycetidae</taxon>
        <taxon>Agaricales</taxon>
        <taxon>Marasmiineae</taxon>
        <taxon>Omphalotaceae</taxon>
        <taxon>Gymnopus</taxon>
    </lineage>
</organism>